<dbReference type="KEGG" id="gfm:Enr17x_46690"/>
<keyword evidence="2" id="KW-1185">Reference proteome</keyword>
<protein>
    <recommendedName>
        <fullName evidence="3">Transporter</fullName>
    </recommendedName>
</protein>
<reference evidence="1 2" key="1">
    <citation type="submission" date="2019-03" db="EMBL/GenBank/DDBJ databases">
        <title>Deep-cultivation of Planctomycetes and their phenomic and genomic characterization uncovers novel biology.</title>
        <authorList>
            <person name="Wiegand S."/>
            <person name="Jogler M."/>
            <person name="Boedeker C."/>
            <person name="Pinto D."/>
            <person name="Vollmers J."/>
            <person name="Rivas-Marin E."/>
            <person name="Kohn T."/>
            <person name="Peeters S.H."/>
            <person name="Heuer A."/>
            <person name="Rast P."/>
            <person name="Oberbeckmann S."/>
            <person name="Bunk B."/>
            <person name="Jeske O."/>
            <person name="Meyerdierks A."/>
            <person name="Storesund J.E."/>
            <person name="Kallscheuer N."/>
            <person name="Luecker S."/>
            <person name="Lage O.M."/>
            <person name="Pohl T."/>
            <person name="Merkel B.J."/>
            <person name="Hornburger P."/>
            <person name="Mueller R.-W."/>
            <person name="Bruemmer F."/>
            <person name="Labrenz M."/>
            <person name="Spormann A.M."/>
            <person name="Op den Camp H."/>
            <person name="Overmann J."/>
            <person name="Amann R."/>
            <person name="Jetten M.S.M."/>
            <person name="Mascher T."/>
            <person name="Medema M.H."/>
            <person name="Devos D.P."/>
            <person name="Kaster A.-K."/>
            <person name="Ovreas L."/>
            <person name="Rohde M."/>
            <person name="Galperin M.Y."/>
            <person name="Jogler C."/>
        </authorList>
    </citation>
    <scope>NUCLEOTIDE SEQUENCE [LARGE SCALE GENOMIC DNA]</scope>
    <source>
        <strain evidence="1 2">Enr17</strain>
    </source>
</reference>
<evidence type="ECO:0008006" key="3">
    <source>
        <dbReference type="Google" id="ProtNLM"/>
    </source>
</evidence>
<dbReference type="RefSeq" id="WP_145311905.1">
    <property type="nucleotide sequence ID" value="NZ_CP037452.1"/>
</dbReference>
<dbReference type="OrthoDB" id="257472at2"/>
<dbReference type="EMBL" id="CP037452">
    <property type="protein sequence ID" value="QDV52606.1"/>
    <property type="molecule type" value="Genomic_DNA"/>
</dbReference>
<dbReference type="Pfam" id="PF13557">
    <property type="entry name" value="Phenol_MetA_deg"/>
    <property type="match status" value="1"/>
</dbReference>
<evidence type="ECO:0000313" key="1">
    <source>
        <dbReference type="EMBL" id="QDV52606.1"/>
    </source>
</evidence>
<name>A0A518IHN6_9PLAN</name>
<evidence type="ECO:0000313" key="2">
    <source>
        <dbReference type="Proteomes" id="UP000318313"/>
    </source>
</evidence>
<dbReference type="Proteomes" id="UP000318313">
    <property type="component" value="Chromosome"/>
</dbReference>
<sequence length="324" mass="35989">MMRHRIHHLLYLLIFGSICYHPVLLLADSEPVLFEQSLLGKMWEETGETDCQICIEKGLFYAPECGTLFQWTAGCGCAGGPQLDEPLQTDRPNFTSTSVTVGKGVTQLEFGYTFADDSPAGQEVSYQSFGEFLYRRGILADWLEFRLGFSPLQQTEQLGAFQNTTAGSEDLSVALQFALTPQSRLLPESALIVQMSVPTGSTAFTSNQIEPGVNWIYAWKANDFISLSGSTQGNRSFDENHRSYLEMAQSWNVNYTLTKQLSVFTEWFALIPCGSNTEQTEHYMDGGFTYLINNNLQLDLSAGVGLNEAAIDYFVGAGCSIRFP</sequence>
<accession>A0A518IHN6</accession>
<dbReference type="InterPro" id="IPR025737">
    <property type="entry name" value="FApF"/>
</dbReference>
<proteinExistence type="predicted"/>
<gene>
    <name evidence="1" type="ORF">Enr17x_46690</name>
</gene>
<organism evidence="1 2">
    <name type="scientific">Gimesia fumaroli</name>
    <dbReference type="NCBI Taxonomy" id="2527976"/>
    <lineage>
        <taxon>Bacteria</taxon>
        <taxon>Pseudomonadati</taxon>
        <taxon>Planctomycetota</taxon>
        <taxon>Planctomycetia</taxon>
        <taxon>Planctomycetales</taxon>
        <taxon>Planctomycetaceae</taxon>
        <taxon>Gimesia</taxon>
    </lineage>
</organism>
<dbReference type="AlphaFoldDB" id="A0A518IHN6"/>